<evidence type="ECO:0000313" key="1">
    <source>
        <dbReference type="EMBL" id="TFK80262.1"/>
    </source>
</evidence>
<dbReference type="AlphaFoldDB" id="A0A5C3NTD4"/>
<keyword evidence="2" id="KW-1185">Reference proteome</keyword>
<organism evidence="1 2">
    <name type="scientific">Polyporus arcularius HHB13444</name>
    <dbReference type="NCBI Taxonomy" id="1314778"/>
    <lineage>
        <taxon>Eukaryota</taxon>
        <taxon>Fungi</taxon>
        <taxon>Dikarya</taxon>
        <taxon>Basidiomycota</taxon>
        <taxon>Agaricomycotina</taxon>
        <taxon>Agaricomycetes</taxon>
        <taxon>Polyporales</taxon>
        <taxon>Polyporaceae</taxon>
        <taxon>Polyporus</taxon>
    </lineage>
</organism>
<accession>A0A5C3NTD4</accession>
<dbReference type="EMBL" id="ML211812">
    <property type="protein sequence ID" value="TFK80262.1"/>
    <property type="molecule type" value="Genomic_DNA"/>
</dbReference>
<protein>
    <submittedName>
        <fullName evidence="1">Uncharacterized protein</fullName>
    </submittedName>
</protein>
<sequence>MRWVLERMQTTSGGTIPDMCMDRGLNRISQTKVDLCQSLGDSHRTKACFQQTERRDLTTQRMRGA</sequence>
<dbReference type="InParanoid" id="A0A5C3NTD4"/>
<gene>
    <name evidence="1" type="ORF">K466DRAFT_591965</name>
</gene>
<proteinExistence type="predicted"/>
<evidence type="ECO:0000313" key="2">
    <source>
        <dbReference type="Proteomes" id="UP000308197"/>
    </source>
</evidence>
<dbReference type="Proteomes" id="UP000308197">
    <property type="component" value="Unassembled WGS sequence"/>
</dbReference>
<name>A0A5C3NTD4_9APHY</name>
<reference evidence="1 2" key="1">
    <citation type="journal article" date="2019" name="Nat. Ecol. Evol.">
        <title>Megaphylogeny resolves global patterns of mushroom evolution.</title>
        <authorList>
            <person name="Varga T."/>
            <person name="Krizsan K."/>
            <person name="Foldi C."/>
            <person name="Dima B."/>
            <person name="Sanchez-Garcia M."/>
            <person name="Sanchez-Ramirez S."/>
            <person name="Szollosi G.J."/>
            <person name="Szarkandi J.G."/>
            <person name="Papp V."/>
            <person name="Albert L."/>
            <person name="Andreopoulos W."/>
            <person name="Angelini C."/>
            <person name="Antonin V."/>
            <person name="Barry K.W."/>
            <person name="Bougher N.L."/>
            <person name="Buchanan P."/>
            <person name="Buyck B."/>
            <person name="Bense V."/>
            <person name="Catcheside P."/>
            <person name="Chovatia M."/>
            <person name="Cooper J."/>
            <person name="Damon W."/>
            <person name="Desjardin D."/>
            <person name="Finy P."/>
            <person name="Geml J."/>
            <person name="Haridas S."/>
            <person name="Hughes K."/>
            <person name="Justo A."/>
            <person name="Karasinski D."/>
            <person name="Kautmanova I."/>
            <person name="Kiss B."/>
            <person name="Kocsube S."/>
            <person name="Kotiranta H."/>
            <person name="LaButti K.M."/>
            <person name="Lechner B.E."/>
            <person name="Liimatainen K."/>
            <person name="Lipzen A."/>
            <person name="Lukacs Z."/>
            <person name="Mihaltcheva S."/>
            <person name="Morgado L.N."/>
            <person name="Niskanen T."/>
            <person name="Noordeloos M.E."/>
            <person name="Ohm R.A."/>
            <person name="Ortiz-Santana B."/>
            <person name="Ovrebo C."/>
            <person name="Racz N."/>
            <person name="Riley R."/>
            <person name="Savchenko A."/>
            <person name="Shiryaev A."/>
            <person name="Soop K."/>
            <person name="Spirin V."/>
            <person name="Szebenyi C."/>
            <person name="Tomsovsky M."/>
            <person name="Tulloss R.E."/>
            <person name="Uehling J."/>
            <person name="Grigoriev I.V."/>
            <person name="Vagvolgyi C."/>
            <person name="Papp T."/>
            <person name="Martin F.M."/>
            <person name="Miettinen O."/>
            <person name="Hibbett D.S."/>
            <person name="Nagy L.G."/>
        </authorList>
    </citation>
    <scope>NUCLEOTIDE SEQUENCE [LARGE SCALE GENOMIC DNA]</scope>
    <source>
        <strain evidence="1 2">HHB13444</strain>
    </source>
</reference>